<evidence type="ECO:0000256" key="1">
    <source>
        <dbReference type="ARBA" id="ARBA00004651"/>
    </source>
</evidence>
<dbReference type="RefSeq" id="WP_090588756.1">
    <property type="nucleotide sequence ID" value="NZ_CP104302.1"/>
</dbReference>
<evidence type="ECO:0000256" key="6">
    <source>
        <dbReference type="SAM" id="Phobius"/>
    </source>
</evidence>
<feature type="transmembrane region" description="Helical" evidence="6">
    <location>
        <begin position="51"/>
        <end position="73"/>
    </location>
</feature>
<keyword evidence="9" id="KW-1185">Reference proteome</keyword>
<evidence type="ECO:0000256" key="4">
    <source>
        <dbReference type="ARBA" id="ARBA00022989"/>
    </source>
</evidence>
<gene>
    <name evidence="8" type="ORF">CQY22_002215</name>
</gene>
<protein>
    <recommendedName>
        <fullName evidence="7">RDD domain-containing protein</fullName>
    </recommendedName>
</protein>
<dbReference type="Proteomes" id="UP000230551">
    <property type="component" value="Unassembled WGS sequence"/>
</dbReference>
<dbReference type="STRING" id="85968.GCA_900073015_01894"/>
<evidence type="ECO:0000256" key="5">
    <source>
        <dbReference type="ARBA" id="ARBA00023136"/>
    </source>
</evidence>
<feature type="domain" description="RDD" evidence="7">
    <location>
        <begin position="44"/>
        <end position="161"/>
    </location>
</feature>
<dbReference type="PANTHER" id="PTHR36115">
    <property type="entry name" value="PROLINE-RICH ANTIGEN HOMOLOG-RELATED"/>
    <property type="match status" value="1"/>
</dbReference>
<evidence type="ECO:0000256" key="2">
    <source>
        <dbReference type="ARBA" id="ARBA00022475"/>
    </source>
</evidence>
<keyword evidence="4 6" id="KW-1133">Transmembrane helix</keyword>
<keyword evidence="3 6" id="KW-0812">Transmembrane</keyword>
<dbReference type="GO" id="GO:0005886">
    <property type="term" value="C:plasma membrane"/>
    <property type="evidence" value="ECO:0007669"/>
    <property type="project" value="UniProtKB-SubCell"/>
</dbReference>
<reference evidence="8 9" key="1">
    <citation type="journal article" date="2017" name="Infect. Genet. Evol.">
        <title>The new phylogeny of the genus Mycobacterium: The old and the news.</title>
        <authorList>
            <person name="Tortoli E."/>
            <person name="Fedrizzi T."/>
            <person name="Meehan C.J."/>
            <person name="Trovato A."/>
            <person name="Grottola A."/>
            <person name="Giacobazzi E."/>
            <person name="Serpini G.F."/>
            <person name="Tagliazucchi S."/>
            <person name="Fabio A."/>
            <person name="Bettua C."/>
            <person name="Bertorelli R."/>
            <person name="Frascaro F."/>
            <person name="De Sanctis V."/>
            <person name="Pecorari M."/>
            <person name="Jousson O."/>
            <person name="Segata N."/>
            <person name="Cirillo D.M."/>
        </authorList>
    </citation>
    <scope>NUCLEOTIDE SEQUENCE [LARGE SCALE GENOMIC DNA]</scope>
    <source>
        <strain evidence="8 9">CIP1034565</strain>
    </source>
</reference>
<organism evidence="8 9">
    <name type="scientific">Mycolicibacterium brumae</name>
    <dbReference type="NCBI Taxonomy" id="85968"/>
    <lineage>
        <taxon>Bacteria</taxon>
        <taxon>Bacillati</taxon>
        <taxon>Actinomycetota</taxon>
        <taxon>Actinomycetes</taxon>
        <taxon>Mycobacteriales</taxon>
        <taxon>Mycobacteriaceae</taxon>
        <taxon>Mycolicibacterium</taxon>
    </lineage>
</organism>
<dbReference type="Pfam" id="PF06271">
    <property type="entry name" value="RDD"/>
    <property type="match status" value="1"/>
</dbReference>
<dbReference type="EMBL" id="PDCN02000002">
    <property type="protein sequence ID" value="PIB77096.1"/>
    <property type="molecule type" value="Genomic_DNA"/>
</dbReference>
<evidence type="ECO:0000313" key="9">
    <source>
        <dbReference type="Proteomes" id="UP000230551"/>
    </source>
</evidence>
<comment type="subcellular location">
    <subcellularLocation>
        <location evidence="1">Cell membrane</location>
        <topology evidence="1">Multi-pass membrane protein</topology>
    </subcellularLocation>
</comment>
<evidence type="ECO:0000259" key="7">
    <source>
        <dbReference type="Pfam" id="PF06271"/>
    </source>
</evidence>
<evidence type="ECO:0000256" key="3">
    <source>
        <dbReference type="ARBA" id="ARBA00022692"/>
    </source>
</evidence>
<proteinExistence type="predicted"/>
<dbReference type="OrthoDB" id="4625746at2"/>
<keyword evidence="5 6" id="KW-0472">Membrane</keyword>
<evidence type="ECO:0000313" key="8">
    <source>
        <dbReference type="EMBL" id="PIB77096.1"/>
    </source>
</evidence>
<keyword evidence="2" id="KW-1003">Cell membrane</keyword>
<dbReference type="AlphaFoldDB" id="A0A2G5PFL3"/>
<dbReference type="InterPro" id="IPR010432">
    <property type="entry name" value="RDD"/>
</dbReference>
<name>A0A2G5PFL3_9MYCO</name>
<feature type="transmembrane region" description="Helical" evidence="6">
    <location>
        <begin position="79"/>
        <end position="101"/>
    </location>
</feature>
<accession>A0A2G5PFL3</accession>
<sequence>MSELSQARWCAQCGAALGHTELYCPSCGAETGTSQLPADGIRPAGRSVRCAAYLMDVAAMIVPAFPLSITAALLDVPEVVSMVVPLAFVAVWLWMQIWLGLMGQSAGKAMLGLRLVNADNRPPGFGPTVLRSLIFVGTLGLAALPMLASPTPRPGLHDRLTGLTVIDVAAGANPLGDRPHPALRKAQP</sequence>
<comment type="caution">
    <text evidence="8">The sequence shown here is derived from an EMBL/GenBank/DDBJ whole genome shotgun (WGS) entry which is preliminary data.</text>
</comment>
<dbReference type="InterPro" id="IPR051791">
    <property type="entry name" value="Pra-immunoreactive"/>
</dbReference>